<dbReference type="PANTHER" id="PTHR46766:SF1">
    <property type="entry name" value="GLUTAMINE-RICH PROTEIN 2"/>
    <property type="match status" value="1"/>
</dbReference>
<sequence>MNFAVAPPELTSARIFAGAGPQPLLAAAASWDGLASELDAAARSFATVTSELAAGVWQGPAMLAMTRTAAPYVTWLTAAAARAGGTAAQARAAAVAFETTQAAIVHPAMVAANRSGLVSLIAANLFGQNAPAIAAAEAAYEQMWAQDVAAMAGYHAQASAVAEQLAAAYAATGLPGLSIDWTHGTFNLGSGNQGANNIGFGNIGNGNIGLNNRGDGNIGVQNRGNWNVGLINTGNRLIGYGLPGDGNIGVNLINMNPVGGGSPTTTALLMGGTGPSPLPWSGFQTLANSFITPTHPAYDAQFVVTPSKLFPLTGPTSLTFDASIAEGMQRLNTAIMNLHAAGKDTVVFGLSQSSTVATLEMRYLQSLPAALRPAADELSFVLVANPNRPDGGLLSRFPGLSIPFMGFTFNGATPANVYPTIDYAIQYDGAADFPQYPLNLLATANALAGFAYIHPSYSLSAAQFASGIVQPVSPDSLTTYVLIPTHDLPLLNPLRAVPFVGNPLADLIQPDLRLLVELGYDRAAYQDVPTPAGLFPQIDPVLLAAQLQQGAIQGVNDALDGLGFPRRLP</sequence>
<dbReference type="Proteomes" id="UP000193928">
    <property type="component" value="Unassembled WGS sequence"/>
</dbReference>
<dbReference type="SUPFAM" id="SSF140459">
    <property type="entry name" value="PE/PPE dimer-like"/>
    <property type="match status" value="1"/>
</dbReference>
<dbReference type="Gene3D" id="1.20.1260.20">
    <property type="entry name" value="PPE superfamily"/>
    <property type="match status" value="1"/>
</dbReference>
<dbReference type="EMBL" id="LQOY01000065">
    <property type="protein sequence ID" value="ORV90071.1"/>
    <property type="molecule type" value="Genomic_DNA"/>
</dbReference>
<keyword evidence="5" id="KW-1185">Reference proteome</keyword>
<dbReference type="RefSeq" id="WP_085087748.1">
    <property type="nucleotide sequence ID" value="NZ_JACKSU010000076.1"/>
</dbReference>
<comment type="caution">
    <text evidence="4">The sequence shown here is derived from an EMBL/GenBank/DDBJ whole genome shotgun (WGS) entry which is preliminary data.</text>
</comment>
<evidence type="ECO:0000313" key="5">
    <source>
        <dbReference type="Proteomes" id="UP000193928"/>
    </source>
</evidence>
<evidence type="ECO:0000256" key="1">
    <source>
        <dbReference type="ARBA" id="ARBA00010652"/>
    </source>
</evidence>
<dbReference type="InterPro" id="IPR038332">
    <property type="entry name" value="PPE_sf"/>
</dbReference>
<gene>
    <name evidence="4" type="ORF">AWC08_21365</name>
</gene>
<evidence type="ECO:0000259" key="3">
    <source>
        <dbReference type="Pfam" id="PF08237"/>
    </source>
</evidence>
<dbReference type="Pfam" id="PF00823">
    <property type="entry name" value="PPE"/>
    <property type="match status" value="1"/>
</dbReference>
<evidence type="ECO:0008006" key="6">
    <source>
        <dbReference type="Google" id="ProtNLM"/>
    </source>
</evidence>
<evidence type="ECO:0000259" key="2">
    <source>
        <dbReference type="Pfam" id="PF00823"/>
    </source>
</evidence>
<protein>
    <recommendedName>
        <fullName evidence="6">PPE family protein</fullName>
    </recommendedName>
</protein>
<feature type="domain" description="PPE" evidence="2">
    <location>
        <begin position="2"/>
        <end position="165"/>
    </location>
</feature>
<dbReference type="InterPro" id="IPR013228">
    <property type="entry name" value="PE-PPE_C"/>
</dbReference>
<name>A0A1X1WTY2_MYCGO</name>
<dbReference type="FunFam" id="1.20.1260.20:FF:000001">
    <property type="entry name" value="PPE family protein PPE41"/>
    <property type="match status" value="1"/>
</dbReference>
<reference evidence="4 5" key="1">
    <citation type="submission" date="2016-01" db="EMBL/GenBank/DDBJ databases">
        <title>The new phylogeny of the genus Mycobacterium.</title>
        <authorList>
            <person name="Tarcisio F."/>
            <person name="Conor M."/>
            <person name="Antonella G."/>
            <person name="Elisabetta G."/>
            <person name="Giulia F.S."/>
            <person name="Sara T."/>
            <person name="Anna F."/>
            <person name="Clotilde B."/>
            <person name="Roberto B."/>
            <person name="Veronica D.S."/>
            <person name="Fabio R."/>
            <person name="Monica P."/>
            <person name="Olivier J."/>
            <person name="Enrico T."/>
            <person name="Nicola S."/>
        </authorList>
    </citation>
    <scope>NUCLEOTIDE SEQUENCE [LARGE SCALE GENOMIC DNA]</scope>
    <source>
        <strain evidence="4 5">DSM 44160</strain>
    </source>
</reference>
<accession>A0A1X1WTY2</accession>
<evidence type="ECO:0000313" key="4">
    <source>
        <dbReference type="EMBL" id="ORV90071.1"/>
    </source>
</evidence>
<feature type="domain" description="PE-PPE" evidence="3">
    <location>
        <begin position="296"/>
        <end position="521"/>
    </location>
</feature>
<dbReference type="AlphaFoldDB" id="A0A1X1WTY2"/>
<dbReference type="PANTHER" id="PTHR46766">
    <property type="entry name" value="GLUTAMINE-RICH PROTEIN 2"/>
    <property type="match status" value="1"/>
</dbReference>
<dbReference type="GO" id="GO:0052572">
    <property type="term" value="P:response to host immune response"/>
    <property type="evidence" value="ECO:0007669"/>
    <property type="project" value="TreeGrafter"/>
</dbReference>
<comment type="similarity">
    <text evidence="1">Belongs to the mycobacterial PPE family.</text>
</comment>
<proteinExistence type="inferred from homology"/>
<dbReference type="InterPro" id="IPR000030">
    <property type="entry name" value="PPE_dom"/>
</dbReference>
<dbReference type="Pfam" id="PF08237">
    <property type="entry name" value="PE-PPE"/>
    <property type="match status" value="1"/>
</dbReference>
<organism evidence="4 5">
    <name type="scientific">Mycobacterium gordonae</name>
    <dbReference type="NCBI Taxonomy" id="1778"/>
    <lineage>
        <taxon>Bacteria</taxon>
        <taxon>Bacillati</taxon>
        <taxon>Actinomycetota</taxon>
        <taxon>Actinomycetes</taxon>
        <taxon>Mycobacteriales</taxon>
        <taxon>Mycobacteriaceae</taxon>
        <taxon>Mycobacterium</taxon>
    </lineage>
</organism>